<evidence type="ECO:0000313" key="9">
    <source>
        <dbReference type="Proteomes" id="UP001150538"/>
    </source>
</evidence>
<name>A0A9W8A148_9FUNG</name>
<dbReference type="EMBL" id="JANBPU010000011">
    <property type="protein sequence ID" value="KAJ1920648.1"/>
    <property type="molecule type" value="Genomic_DNA"/>
</dbReference>
<protein>
    <submittedName>
        <fullName evidence="8">G1/S-specific cyclin-E1</fullName>
    </submittedName>
</protein>
<dbReference type="SMART" id="SM01332">
    <property type="entry name" value="Cyclin_C"/>
    <property type="match status" value="1"/>
</dbReference>
<reference evidence="8" key="1">
    <citation type="submission" date="2022-07" db="EMBL/GenBank/DDBJ databases">
        <title>Phylogenomic reconstructions and comparative analyses of Kickxellomycotina fungi.</title>
        <authorList>
            <person name="Reynolds N.K."/>
            <person name="Stajich J.E."/>
            <person name="Barry K."/>
            <person name="Grigoriev I.V."/>
            <person name="Crous P."/>
            <person name="Smith M.E."/>
        </authorList>
    </citation>
    <scope>NUCLEOTIDE SEQUENCE</scope>
    <source>
        <strain evidence="8">NBRC 100468</strain>
    </source>
</reference>
<keyword evidence="2 4" id="KW-0195">Cyclin</keyword>
<dbReference type="InterPro" id="IPR006671">
    <property type="entry name" value="Cyclin_N"/>
</dbReference>
<dbReference type="PANTHER" id="PTHR10177">
    <property type="entry name" value="CYCLINS"/>
    <property type="match status" value="1"/>
</dbReference>
<evidence type="ECO:0000256" key="1">
    <source>
        <dbReference type="ARBA" id="ARBA00022618"/>
    </source>
</evidence>
<evidence type="ECO:0000259" key="7">
    <source>
        <dbReference type="SMART" id="SM01332"/>
    </source>
</evidence>
<organism evidence="8 9">
    <name type="scientific">Mycoemilia scoparia</name>
    <dbReference type="NCBI Taxonomy" id="417184"/>
    <lineage>
        <taxon>Eukaryota</taxon>
        <taxon>Fungi</taxon>
        <taxon>Fungi incertae sedis</taxon>
        <taxon>Zoopagomycota</taxon>
        <taxon>Kickxellomycotina</taxon>
        <taxon>Kickxellomycetes</taxon>
        <taxon>Kickxellales</taxon>
        <taxon>Kickxellaceae</taxon>
        <taxon>Mycoemilia</taxon>
    </lineage>
</organism>
<dbReference type="Pfam" id="PF00134">
    <property type="entry name" value="Cyclin_N"/>
    <property type="match status" value="1"/>
</dbReference>
<feature type="domain" description="Cyclin C-terminal" evidence="7">
    <location>
        <begin position="296"/>
        <end position="527"/>
    </location>
</feature>
<dbReference type="InterPro" id="IPR013763">
    <property type="entry name" value="Cyclin-like_dom"/>
</dbReference>
<feature type="region of interest" description="Disordered" evidence="5">
    <location>
        <begin position="394"/>
        <end position="417"/>
    </location>
</feature>
<dbReference type="Pfam" id="PF02984">
    <property type="entry name" value="Cyclin_C"/>
    <property type="match status" value="1"/>
</dbReference>
<feature type="domain" description="Cyclin-like" evidence="6">
    <location>
        <begin position="428"/>
        <end position="504"/>
    </location>
</feature>
<proteinExistence type="inferred from homology"/>
<dbReference type="AlphaFoldDB" id="A0A9W8A148"/>
<dbReference type="SMART" id="SM00385">
    <property type="entry name" value="CYCLIN"/>
    <property type="match status" value="2"/>
</dbReference>
<dbReference type="InterPro" id="IPR039361">
    <property type="entry name" value="Cyclin"/>
</dbReference>
<dbReference type="FunFam" id="1.10.472.10:FF:000057">
    <property type="entry name" value="Cyclin N-terminal domain containing 2"/>
    <property type="match status" value="1"/>
</dbReference>
<comment type="caution">
    <text evidence="8">The sequence shown here is derived from an EMBL/GenBank/DDBJ whole genome shotgun (WGS) entry which is preliminary data.</text>
</comment>
<comment type="similarity">
    <text evidence="4">Belongs to the cyclin family.</text>
</comment>
<dbReference type="GO" id="GO:0044772">
    <property type="term" value="P:mitotic cell cycle phase transition"/>
    <property type="evidence" value="ECO:0007669"/>
    <property type="project" value="InterPro"/>
</dbReference>
<evidence type="ECO:0000256" key="4">
    <source>
        <dbReference type="RuleBase" id="RU000383"/>
    </source>
</evidence>
<dbReference type="InterPro" id="IPR036915">
    <property type="entry name" value="Cyclin-like_sf"/>
</dbReference>
<evidence type="ECO:0000313" key="8">
    <source>
        <dbReference type="EMBL" id="KAJ1920648.1"/>
    </source>
</evidence>
<sequence length="571" mass="64851">MNKENVLNKSQITGIAVDNIHRDGDTLCSQTKSHHAGSLKRQTSRKRVISQVNGFEDNHATANNPKKRAQQFTKADFTKNDNSKVSNVSSKHSQIGFVWPDMSDMTCCGEDRGEGWFNTSILESQATLFSSPSHEYTPASQAYYTEAGGLPAQEEKQDISEYASLLYKLERDLSRFCPNVADSRDFVRHPLLSSQMRPILIDWMMEVCSDYRFHRKTLQLAISYFDQVMSIEGEIPPTELQCYGSACLSLAIKTEESYHPKLRDLTEISQGAFTLSELRDCEQHVLRIIGYNLSTPTILDFLCLFFQQISTEIRCLKRLSDECLSEKQENLHSLTSGINVIPSLAKLDSEATLFSSPPLRPHASGVYTPENMHVFASPVSKGIEILSIYDKDPSEPNPQMQSSKAQQDSTYDNSSHYTNQPFLHKESKYLHRIFSDHPFTIACDYIDLALHGHQFLRFKYSMVAAAAMFISFNDCNVPFTSDQFFGSTGYTVSEIQQCVDHIEQLITATNLRSRIGNIPVPITQTPKIYYSCCEKESRFGIKWLQRIPADEIWAFQPHHRHMLGELENVPL</sequence>
<dbReference type="GO" id="GO:0051301">
    <property type="term" value="P:cell division"/>
    <property type="evidence" value="ECO:0007669"/>
    <property type="project" value="UniProtKB-KW"/>
</dbReference>
<dbReference type="Proteomes" id="UP001150538">
    <property type="component" value="Unassembled WGS sequence"/>
</dbReference>
<feature type="compositionally biased region" description="Polar residues" evidence="5">
    <location>
        <begin position="397"/>
        <end position="417"/>
    </location>
</feature>
<dbReference type="Gene3D" id="1.10.472.10">
    <property type="entry name" value="Cyclin-like"/>
    <property type="match status" value="2"/>
</dbReference>
<keyword evidence="9" id="KW-1185">Reference proteome</keyword>
<dbReference type="PIRSF" id="PIRSF001771">
    <property type="entry name" value="Cyclin_A_B_D_E"/>
    <property type="match status" value="1"/>
</dbReference>
<evidence type="ECO:0000256" key="2">
    <source>
        <dbReference type="ARBA" id="ARBA00023127"/>
    </source>
</evidence>
<gene>
    <name evidence="8" type="primary">CCNE1</name>
    <name evidence="8" type="ORF">H4219_001206</name>
</gene>
<accession>A0A9W8A148</accession>
<keyword evidence="1" id="KW-0132">Cell division</keyword>
<dbReference type="InterPro" id="IPR046965">
    <property type="entry name" value="Cyclin_A/B-like"/>
</dbReference>
<keyword evidence="3" id="KW-0131">Cell cycle</keyword>
<evidence type="ECO:0000259" key="6">
    <source>
        <dbReference type="SMART" id="SM00385"/>
    </source>
</evidence>
<evidence type="ECO:0000256" key="3">
    <source>
        <dbReference type="ARBA" id="ARBA00023306"/>
    </source>
</evidence>
<dbReference type="SUPFAM" id="SSF47954">
    <property type="entry name" value="Cyclin-like"/>
    <property type="match status" value="2"/>
</dbReference>
<feature type="domain" description="Cyclin-like" evidence="6">
    <location>
        <begin position="202"/>
        <end position="287"/>
    </location>
</feature>
<dbReference type="InterPro" id="IPR004367">
    <property type="entry name" value="Cyclin_C-dom"/>
</dbReference>
<evidence type="ECO:0000256" key="5">
    <source>
        <dbReference type="SAM" id="MobiDB-lite"/>
    </source>
</evidence>
<dbReference type="OrthoDB" id="5590282at2759"/>
<dbReference type="GO" id="GO:0016538">
    <property type="term" value="F:cyclin-dependent protein serine/threonine kinase regulator activity"/>
    <property type="evidence" value="ECO:0007669"/>
    <property type="project" value="InterPro"/>
</dbReference>